<evidence type="ECO:0000313" key="2">
    <source>
        <dbReference type="EMBL" id="MED6125722.1"/>
    </source>
</evidence>
<proteinExistence type="predicted"/>
<feature type="region of interest" description="Disordered" evidence="1">
    <location>
        <begin position="140"/>
        <end position="170"/>
    </location>
</feature>
<evidence type="ECO:0000313" key="3">
    <source>
        <dbReference type="Proteomes" id="UP001341840"/>
    </source>
</evidence>
<protein>
    <submittedName>
        <fullName evidence="2">Uncharacterized protein</fullName>
    </submittedName>
</protein>
<comment type="caution">
    <text evidence="2">The sequence shown here is derived from an EMBL/GenBank/DDBJ whole genome shotgun (WGS) entry which is preliminary data.</text>
</comment>
<keyword evidence="3" id="KW-1185">Reference proteome</keyword>
<feature type="region of interest" description="Disordered" evidence="1">
    <location>
        <begin position="1"/>
        <end position="39"/>
    </location>
</feature>
<feature type="region of interest" description="Disordered" evidence="1">
    <location>
        <begin position="186"/>
        <end position="213"/>
    </location>
</feature>
<evidence type="ECO:0000256" key="1">
    <source>
        <dbReference type="SAM" id="MobiDB-lite"/>
    </source>
</evidence>
<reference evidence="2 3" key="1">
    <citation type="journal article" date="2023" name="Plants (Basel)">
        <title>Bridging the Gap: Combining Genomics and Transcriptomics Approaches to Understand Stylosanthes scabra, an Orphan Legume from the Brazilian Caatinga.</title>
        <authorList>
            <person name="Ferreira-Neto J.R.C."/>
            <person name="da Silva M.D."/>
            <person name="Binneck E."/>
            <person name="de Melo N.F."/>
            <person name="da Silva R.H."/>
            <person name="de Melo A.L.T.M."/>
            <person name="Pandolfi V."/>
            <person name="Bustamante F.O."/>
            <person name="Brasileiro-Vidal A.C."/>
            <person name="Benko-Iseppon A.M."/>
        </authorList>
    </citation>
    <scope>NUCLEOTIDE SEQUENCE [LARGE SCALE GENOMIC DNA]</scope>
    <source>
        <tissue evidence="2">Leaves</tissue>
    </source>
</reference>
<name>A0ABU6RNP3_9FABA</name>
<gene>
    <name evidence="2" type="ORF">PIB30_071387</name>
</gene>
<feature type="non-terminal residue" evidence="2">
    <location>
        <position position="213"/>
    </location>
</feature>
<dbReference type="EMBL" id="JASCZI010031032">
    <property type="protein sequence ID" value="MED6125722.1"/>
    <property type="molecule type" value="Genomic_DNA"/>
</dbReference>
<organism evidence="2 3">
    <name type="scientific">Stylosanthes scabra</name>
    <dbReference type="NCBI Taxonomy" id="79078"/>
    <lineage>
        <taxon>Eukaryota</taxon>
        <taxon>Viridiplantae</taxon>
        <taxon>Streptophyta</taxon>
        <taxon>Embryophyta</taxon>
        <taxon>Tracheophyta</taxon>
        <taxon>Spermatophyta</taxon>
        <taxon>Magnoliopsida</taxon>
        <taxon>eudicotyledons</taxon>
        <taxon>Gunneridae</taxon>
        <taxon>Pentapetalae</taxon>
        <taxon>rosids</taxon>
        <taxon>fabids</taxon>
        <taxon>Fabales</taxon>
        <taxon>Fabaceae</taxon>
        <taxon>Papilionoideae</taxon>
        <taxon>50 kb inversion clade</taxon>
        <taxon>dalbergioids sensu lato</taxon>
        <taxon>Dalbergieae</taxon>
        <taxon>Pterocarpus clade</taxon>
        <taxon>Stylosanthes</taxon>
    </lineage>
</organism>
<dbReference type="Proteomes" id="UP001341840">
    <property type="component" value="Unassembled WGS sequence"/>
</dbReference>
<feature type="compositionally biased region" description="Basic and acidic residues" evidence="1">
    <location>
        <begin position="204"/>
        <end position="213"/>
    </location>
</feature>
<accession>A0ABU6RNP3</accession>
<sequence length="213" mass="23607">MDHRRKQLTSKGKEKLITPPTRASPRLAAMKTPHSPASPVSLLQPKKLLVLAIAAKTLGSHSKVAGNLRTPIMGDSRTTKVRRTARIFVKPIKRRFSVRIVAKGVPSKVAPKEAEVIDIISDSEKDMRDDEAALELTAIDGAFNQEDEEEEDPREEEEDPEEDPEVDILDHFFDTDSEYVDYLALDDLDPSDSSEGSSLVATTEESRVEVFPG</sequence>
<feature type="compositionally biased region" description="Acidic residues" evidence="1">
    <location>
        <begin position="145"/>
        <end position="167"/>
    </location>
</feature>